<feature type="transmembrane region" description="Helical" evidence="6">
    <location>
        <begin position="171"/>
        <end position="196"/>
    </location>
</feature>
<proteinExistence type="inferred from homology"/>
<feature type="transmembrane region" description="Helical" evidence="6">
    <location>
        <begin position="287"/>
        <end position="309"/>
    </location>
</feature>
<feature type="transmembrane region" description="Helical" evidence="6">
    <location>
        <begin position="144"/>
        <end position="164"/>
    </location>
</feature>
<dbReference type="InterPro" id="IPR044644">
    <property type="entry name" value="DinF-like"/>
</dbReference>
<dbReference type="eggNOG" id="KOG1347">
    <property type="taxonomic scope" value="Eukaryota"/>
</dbReference>
<keyword evidence="8" id="KW-1185">Reference proteome</keyword>
<keyword evidence="4 6" id="KW-1133">Transmembrane helix</keyword>
<dbReference type="GeneID" id="8247856"/>
<dbReference type="OrthoDB" id="423427at2759"/>
<dbReference type="InterPro" id="IPR002528">
    <property type="entry name" value="MATE_fam"/>
</dbReference>
<feature type="transmembrane region" description="Helical" evidence="6">
    <location>
        <begin position="393"/>
        <end position="411"/>
    </location>
</feature>
<dbReference type="GO" id="GO:0015297">
    <property type="term" value="F:antiporter activity"/>
    <property type="evidence" value="ECO:0007669"/>
    <property type="project" value="InterPro"/>
</dbReference>
<feature type="transmembrane region" description="Helical" evidence="6">
    <location>
        <begin position="21"/>
        <end position="41"/>
    </location>
</feature>
<dbReference type="RefSeq" id="XP_002509212.1">
    <property type="nucleotide sequence ID" value="XM_002509166.1"/>
</dbReference>
<dbReference type="NCBIfam" id="TIGR00797">
    <property type="entry name" value="matE"/>
    <property type="match status" value="1"/>
</dbReference>
<dbReference type="Pfam" id="PF01554">
    <property type="entry name" value="MatE"/>
    <property type="match status" value="2"/>
</dbReference>
<evidence type="ECO:0000313" key="8">
    <source>
        <dbReference type="Proteomes" id="UP000002009"/>
    </source>
</evidence>
<accession>C1FIS5</accession>
<evidence type="ECO:0000256" key="2">
    <source>
        <dbReference type="ARBA" id="ARBA00010199"/>
    </source>
</evidence>
<feature type="transmembrane region" description="Helical" evidence="6">
    <location>
        <begin position="246"/>
        <end position="267"/>
    </location>
</feature>
<comment type="subcellular location">
    <subcellularLocation>
        <location evidence="1">Membrane</location>
        <topology evidence="1">Multi-pass membrane protein</topology>
    </subcellularLocation>
</comment>
<dbReference type="AlphaFoldDB" id="C1FIS5"/>
<comment type="similarity">
    <text evidence="2 6">Belongs to the multi antimicrobial extrusion (MATE) (TC 2.A.66.1) family.</text>
</comment>
<gene>
    <name evidence="7" type="ORF">MICPUN_86817</name>
</gene>
<dbReference type="FunCoup" id="C1FIS5">
    <property type="interactions" value="508"/>
</dbReference>
<evidence type="ECO:0000256" key="5">
    <source>
        <dbReference type="ARBA" id="ARBA00023136"/>
    </source>
</evidence>
<dbReference type="EMBL" id="CP001577">
    <property type="protein sequence ID" value="ACO70470.1"/>
    <property type="molecule type" value="Genomic_DNA"/>
</dbReference>
<feature type="transmembrane region" description="Helical" evidence="6">
    <location>
        <begin position="321"/>
        <end position="344"/>
    </location>
</feature>
<dbReference type="KEGG" id="mis:MICPUN_86817"/>
<keyword evidence="5 6" id="KW-0472">Membrane</keyword>
<dbReference type="GO" id="GO:0016020">
    <property type="term" value="C:membrane"/>
    <property type="evidence" value="ECO:0007669"/>
    <property type="project" value="UniProtKB-SubCell"/>
</dbReference>
<name>C1FIS5_MICCC</name>
<dbReference type="PANTHER" id="PTHR42893:SF44">
    <property type="entry name" value="PROTEIN DETOXIFICATION"/>
    <property type="match status" value="1"/>
</dbReference>
<feature type="transmembrane region" description="Helical" evidence="6">
    <location>
        <begin position="356"/>
        <end position="381"/>
    </location>
</feature>
<dbReference type="PANTHER" id="PTHR42893">
    <property type="entry name" value="PROTEIN DETOXIFICATION 44, CHLOROPLASTIC-RELATED"/>
    <property type="match status" value="1"/>
</dbReference>
<feature type="transmembrane region" description="Helical" evidence="6">
    <location>
        <begin position="103"/>
        <end position="124"/>
    </location>
</feature>
<dbReference type="InParanoid" id="C1FIS5"/>
<evidence type="ECO:0000256" key="1">
    <source>
        <dbReference type="ARBA" id="ARBA00004141"/>
    </source>
</evidence>
<evidence type="ECO:0000256" key="4">
    <source>
        <dbReference type="ARBA" id="ARBA00022989"/>
    </source>
</evidence>
<organism evidence="7 8">
    <name type="scientific">Micromonas commoda (strain RCC299 / NOUM17 / CCMP2709)</name>
    <name type="common">Picoplanktonic green alga</name>
    <dbReference type="NCBI Taxonomy" id="296587"/>
    <lineage>
        <taxon>Eukaryota</taxon>
        <taxon>Viridiplantae</taxon>
        <taxon>Chlorophyta</taxon>
        <taxon>Mamiellophyceae</taxon>
        <taxon>Mamiellales</taxon>
        <taxon>Mamiellaceae</taxon>
        <taxon>Micromonas</taxon>
    </lineage>
</organism>
<dbReference type="OMA" id="IANHWRT"/>
<sequence>METRRNPSSKPIFGKEELDEVIALAIPALGSLLADPLMSLVDTAVVGRHSSTSLAALGPSTAVFQIVFQLFSFLSITTTGMVARACAGGDNGTVRRALANSTILAVAFGTATCLGLNAFAPAVLSAMGCSPDLVATATPYLRVRAFAIPAVLFCTSAQGGCLGLQDARTPLLIFTLAAVVNVAGDLYAVGGAWGGLGLGVKGAAWATLAAQYVSAAVFFRVLTSRRMLPLTWGDWRLPSGAEMRQICSISGMLLLGSLCRMGVYTMMTMTALKIGALTMAAHQVALQIFWTLTYFVDPLFVAATSFIARDHGRRPERVRRMAWLLLRLSVGVGAFIAVVCYLVPTHAAGAFTTDATLATMIGSIAPLMGTAQLVSAVVLVAEGVLIGCGDLRYLLNVHCVNFIALGALLWWVRHSGLGLHGIWIAVLANQLLRLTQHAAHVWRGGGPDLLDRATTRATAGDGG</sequence>
<evidence type="ECO:0000256" key="6">
    <source>
        <dbReference type="RuleBase" id="RU004914"/>
    </source>
</evidence>
<protein>
    <recommendedName>
        <fullName evidence="6">Protein DETOXIFICATION</fullName>
    </recommendedName>
    <alternativeName>
        <fullName evidence="6">Multidrug and toxic compound extrusion protein</fullName>
    </alternativeName>
</protein>
<keyword evidence="3 6" id="KW-0812">Transmembrane</keyword>
<dbReference type="Proteomes" id="UP000002009">
    <property type="component" value="Chromosome 12"/>
</dbReference>
<dbReference type="GO" id="GO:0042910">
    <property type="term" value="F:xenobiotic transmembrane transporter activity"/>
    <property type="evidence" value="ECO:0007669"/>
    <property type="project" value="InterPro"/>
</dbReference>
<feature type="transmembrane region" description="Helical" evidence="6">
    <location>
        <begin position="202"/>
        <end position="222"/>
    </location>
</feature>
<evidence type="ECO:0000313" key="7">
    <source>
        <dbReference type="EMBL" id="ACO70470.1"/>
    </source>
</evidence>
<evidence type="ECO:0000256" key="3">
    <source>
        <dbReference type="ARBA" id="ARBA00022692"/>
    </source>
</evidence>
<feature type="transmembrane region" description="Helical" evidence="6">
    <location>
        <begin position="61"/>
        <end position="83"/>
    </location>
</feature>
<reference evidence="7 8" key="1">
    <citation type="journal article" date="2009" name="Science">
        <title>Green evolution and dynamic adaptations revealed by genomes of the marine picoeukaryotes Micromonas.</title>
        <authorList>
            <person name="Worden A.Z."/>
            <person name="Lee J.H."/>
            <person name="Mock T."/>
            <person name="Rouze P."/>
            <person name="Simmons M.P."/>
            <person name="Aerts A.L."/>
            <person name="Allen A.E."/>
            <person name="Cuvelier M.L."/>
            <person name="Derelle E."/>
            <person name="Everett M.V."/>
            <person name="Foulon E."/>
            <person name="Grimwood J."/>
            <person name="Gundlach H."/>
            <person name="Henrissat B."/>
            <person name="Napoli C."/>
            <person name="McDonald S.M."/>
            <person name="Parker M.S."/>
            <person name="Rombauts S."/>
            <person name="Salamov A."/>
            <person name="Von Dassow P."/>
            <person name="Badger J.H."/>
            <person name="Coutinho P.M."/>
            <person name="Demir E."/>
            <person name="Dubchak I."/>
            <person name="Gentemann C."/>
            <person name="Eikrem W."/>
            <person name="Gready J.E."/>
            <person name="John U."/>
            <person name="Lanier W."/>
            <person name="Lindquist E.A."/>
            <person name="Lucas S."/>
            <person name="Mayer K.F."/>
            <person name="Moreau H."/>
            <person name="Not F."/>
            <person name="Otillar R."/>
            <person name="Panaud O."/>
            <person name="Pangilinan J."/>
            <person name="Paulsen I."/>
            <person name="Piegu B."/>
            <person name="Poliakov A."/>
            <person name="Robbens S."/>
            <person name="Schmutz J."/>
            <person name="Toulza E."/>
            <person name="Wyss T."/>
            <person name="Zelensky A."/>
            <person name="Zhou K."/>
            <person name="Armbrust E.V."/>
            <person name="Bhattacharya D."/>
            <person name="Goodenough U.W."/>
            <person name="Van de Peer Y."/>
            <person name="Grigoriev I.V."/>
        </authorList>
    </citation>
    <scope>NUCLEOTIDE SEQUENCE [LARGE SCALE GENOMIC DNA]</scope>
    <source>
        <strain evidence="8">RCC299 / NOUM17</strain>
    </source>
</reference>